<keyword evidence="3" id="KW-1185">Reference proteome</keyword>
<reference evidence="3" key="1">
    <citation type="submission" date="2016-02" db="EMBL/GenBank/DDBJ databases">
        <authorList>
            <person name="Schultz-Johansen M."/>
            <person name="Glaring M.A."/>
            <person name="Bech P.K."/>
            <person name="Stougaard P."/>
        </authorList>
    </citation>
    <scope>NUCLEOTIDE SEQUENCE [LARGE SCALE GENOMIC DNA]</scope>
    <source>
        <strain evidence="3">S66</strain>
    </source>
</reference>
<dbReference type="STRING" id="1799789.AX660_17620"/>
<dbReference type="AlphaFoldDB" id="A0A135ZZ11"/>
<keyword evidence="1" id="KW-1133">Transmembrane helix</keyword>
<sequence>MAYLVLAWLVIQVTSLAVPALNLPDWVNTLVFFFGLIGFPFALFFAWAFEITPDGIKMESQVDRTESITHVTNRKLDFVIIGLLFIALIYFVWESRFSDNGNAVEAESSVSQSVTVDDSVAVVNSLDKSIAVLPFVNLSSDPEQDYFSDGISEELLNVLAQFRNLRVAARTSSFQFKDDNRDVSEIAKLLKVNHILEGSVRKSGTKLRITAQLIEAENGYHLWSQTYDRELKDIFAIQDEISAAIGHALQAEMKLQVPDNNGNLGAPKVVEAANTAAYEAYLHGRHLINQRGNKAITEAVRYLEKAIRLDSNYAPAHAQLAIAIAMLSSDSASYGDLTLTEVNQRASPHIDKAMALNPMLAEAWGAKTLLALTNHNEKLVLEYAAKALAINPVYIDVLNWQSASQQSLRLYKESEVTLQHLLEIDPLSIIGQFNYAMSKASSEPEKAEAIAKQLLKQYPWAGYRMLDMIEFFKGELAKSLHWILKAYAEDPLDSHSNQAVVFTLSMVGLGAEARRISDDSLPFAAYLSQNYDDAIKLFVNAIEQDPQNNLLQYFYISSLYFSRQWEGLKEKMDQFQALLGADKLLSVYTYTLEMATQYAYILQQTNHQDEADHLISLIDIDLAKKQQLSSYRSTHSFYKDKAFRAWLDNDKAKTLRLLRQSFALGNRRFTDFHDPMLDSLKQDPEYRPQYLALLSELDAALAAEKIKVLELICHNNPIADSWQALPETCAN</sequence>
<evidence type="ECO:0008006" key="4">
    <source>
        <dbReference type="Google" id="ProtNLM"/>
    </source>
</evidence>
<dbReference type="Gene3D" id="1.25.40.10">
    <property type="entry name" value="Tetratricopeptide repeat domain"/>
    <property type="match status" value="1"/>
</dbReference>
<dbReference type="Proteomes" id="UP000070299">
    <property type="component" value="Unassembled WGS sequence"/>
</dbReference>
<dbReference type="Gene3D" id="3.40.50.10070">
    <property type="entry name" value="TolB, N-terminal domain"/>
    <property type="match status" value="1"/>
</dbReference>
<dbReference type="EMBL" id="LSNE01000007">
    <property type="protein sequence ID" value="KXI28197.1"/>
    <property type="molecule type" value="Genomic_DNA"/>
</dbReference>
<protein>
    <recommendedName>
        <fullName evidence="4">FlgO domain-containing protein</fullName>
    </recommendedName>
</protein>
<evidence type="ECO:0000256" key="1">
    <source>
        <dbReference type="SAM" id="Phobius"/>
    </source>
</evidence>
<proteinExistence type="predicted"/>
<dbReference type="InterPro" id="IPR011990">
    <property type="entry name" value="TPR-like_helical_dom_sf"/>
</dbReference>
<feature type="transmembrane region" description="Helical" evidence="1">
    <location>
        <begin position="27"/>
        <end position="49"/>
    </location>
</feature>
<gene>
    <name evidence="2" type="ORF">AX660_17620</name>
</gene>
<comment type="caution">
    <text evidence="2">The sequence shown here is derived from an EMBL/GenBank/DDBJ whole genome shotgun (WGS) entry which is preliminary data.</text>
</comment>
<keyword evidence="1" id="KW-0812">Transmembrane</keyword>
<keyword evidence="1" id="KW-0472">Membrane</keyword>
<dbReference type="SUPFAM" id="SSF48439">
    <property type="entry name" value="Protein prenylyltransferase"/>
    <property type="match status" value="1"/>
</dbReference>
<accession>A0A135ZZ11</accession>
<name>A0A135ZZ11_9ALTE</name>
<evidence type="ECO:0000313" key="3">
    <source>
        <dbReference type="Proteomes" id="UP000070299"/>
    </source>
</evidence>
<evidence type="ECO:0000313" key="2">
    <source>
        <dbReference type="EMBL" id="KXI28197.1"/>
    </source>
</evidence>
<organism evidence="2 3">
    <name type="scientific">Paraglaciecola hydrolytica</name>
    <dbReference type="NCBI Taxonomy" id="1799789"/>
    <lineage>
        <taxon>Bacteria</taxon>
        <taxon>Pseudomonadati</taxon>
        <taxon>Pseudomonadota</taxon>
        <taxon>Gammaproteobacteria</taxon>
        <taxon>Alteromonadales</taxon>
        <taxon>Alteromonadaceae</taxon>
        <taxon>Paraglaciecola</taxon>
    </lineage>
</organism>
<feature type="transmembrane region" description="Helical" evidence="1">
    <location>
        <begin position="76"/>
        <end position="93"/>
    </location>
</feature>